<evidence type="ECO:0000313" key="3">
    <source>
        <dbReference type="Proteomes" id="UP000824890"/>
    </source>
</evidence>
<dbReference type="EMBL" id="JAGKQM010000003">
    <property type="protein sequence ID" value="KAH0934126.1"/>
    <property type="molecule type" value="Genomic_DNA"/>
</dbReference>
<sequence>KTKKIINGEQVVVATASASSSSACLFRNIYSSISSRYIGVGEAEESQFFYYFIKSERTPAEDPLLIWLTGGPGCSSISGFLLENGPLAFNTESDSGNIPSLVSTTYSWSKVANIIYLDQPVDTGFSYSRNPLANIPSDTRSAKLVHEFVHKWLAKHPEYFSNPFYVTGNSYAGKVVPATVQEISIGNGLFCKPQINLQGYVLGNPITDLDNEKNWHIPFAHGMALISDEHYESLRRSCRGNYAKVDPLNTECMNLVEEFEKCISGLDIAYILGPKYENPAYPYEGNPYEHRMSVQSNRWVNEESVLRALHVEKETIGEWSRCDRGIPYKFDINSSVPYHKNNSIQGYRSLIFSGDHDLLVPFLATQDWIRSLNYSIVEDWRPWMVHNQVAGYTRTYANKMTFATVKASQHFSFYGGGHTIVYKPDEYSAMFKRWINGQPLSNEEKQRKQLMGNKLLLQLLLLLPLLHAYSGISTVRYLPGYHGPLPFELETGYIGVGEAEESQFFYYFIKSERTPAEDPLLIWLTGGPGCSSISGFLLENGPLAFNTESDSGNIPSLVSTTYSWSKWLAKHPEYFSNPFYVTGNSYAGKVVPATVQEISIGNGLCCKPQINLQGYVLGNPITDLDNEKNWHIPFAHGMALISDEHYESLRRSCRGNYAKVDPLNTECMNLVEEFEKCVSGLDWSYILGPKYINPSDPDDANPLGHRMTVQSNRWTNEESVRRALHVEKGTIGEWSLCDRELPYKFDINSSVPYHKNNSIQGYRSLIFSSGDHDLLVPFLATQDWMRSLNYSIVEDWRPWMVHNQVAGYTRTYANKMTFATVKASQHFSFYGGGHTIVYKPDEYSAMFKRWINGQPLYIGVGEAEEDQLFYYFIKSERNPSEDPFLIWLTGGPGCSSLSGLILENGPLAFNIESDSGNIPSLVSTTYSWTKVANIIYLDQPVGTGFSYSRNRLANIPSDTGSAKRVHEFVRNWLAKHPEYFSNPFYVAGNSYSGKVVPAVVQEISIGNGLCCKPQINLQGYVLGNPVTDYVGYNWRIPFAHGMGLISDEIYESLRRICRGNFAKVDPHNTECMNLVEEFEKCVSGLDWSYILGPKYINPSDPDDANPLGHRMIVQSNRWTNEESVRRALHVEKGTIGEWSLCDRELPFESDIESSVPYHKNNSIQGYRSLIFSGDHDMGVPFLATQDWIRSLNYSIVDEWRPWMVHNQVAGYTRTYANKMTFATGGGHTIAYKQEEYSVMFKRWVSGQPL</sequence>
<evidence type="ECO:0000256" key="1">
    <source>
        <dbReference type="ARBA" id="ARBA00009431"/>
    </source>
</evidence>
<accession>A0ABQ8DXL5</accession>
<dbReference type="PANTHER" id="PTHR11802:SF352">
    <property type="entry name" value="SERINE CARBOXYPEPTIDASE-LIKE 7"/>
    <property type="match status" value="1"/>
</dbReference>
<keyword evidence="3" id="KW-1185">Reference proteome</keyword>
<dbReference type="PRINTS" id="PR00724">
    <property type="entry name" value="CRBOXYPTASEC"/>
</dbReference>
<comment type="similarity">
    <text evidence="1">Belongs to the peptidase S10 family.</text>
</comment>
<dbReference type="InterPro" id="IPR029058">
    <property type="entry name" value="AB_hydrolase_fold"/>
</dbReference>
<evidence type="ECO:0000313" key="2">
    <source>
        <dbReference type="EMBL" id="KAH0934126.1"/>
    </source>
</evidence>
<dbReference type="SUPFAM" id="SSF53474">
    <property type="entry name" value="alpha/beta-Hydrolases"/>
    <property type="match status" value="3"/>
</dbReference>
<gene>
    <name evidence="2" type="ORF">HID58_011243</name>
</gene>
<reference evidence="2 3" key="1">
    <citation type="submission" date="2021-05" db="EMBL/GenBank/DDBJ databases">
        <title>Genome Assembly of Synthetic Allotetraploid Brassica napus Reveals Homoeologous Exchanges between Subgenomes.</title>
        <authorList>
            <person name="Davis J.T."/>
        </authorList>
    </citation>
    <scope>NUCLEOTIDE SEQUENCE [LARGE SCALE GENOMIC DNA]</scope>
    <source>
        <strain evidence="3">cv. Da-Ae</strain>
        <tissue evidence="2">Seedling</tissue>
    </source>
</reference>
<comment type="caution">
    <text evidence="2">The sequence shown here is derived from an EMBL/GenBank/DDBJ whole genome shotgun (WGS) entry which is preliminary data.</text>
</comment>
<protein>
    <submittedName>
        <fullName evidence="2">Uncharacterized protein</fullName>
    </submittedName>
</protein>
<name>A0ABQ8DXL5_BRANA</name>
<feature type="non-terminal residue" evidence="2">
    <location>
        <position position="1"/>
    </location>
</feature>
<dbReference type="InterPro" id="IPR001563">
    <property type="entry name" value="Peptidase_S10"/>
</dbReference>
<proteinExistence type="inferred from homology"/>
<dbReference type="Pfam" id="PF00450">
    <property type="entry name" value="Peptidase_S10"/>
    <property type="match status" value="3"/>
</dbReference>
<dbReference type="PANTHER" id="PTHR11802">
    <property type="entry name" value="SERINE PROTEASE FAMILY S10 SERINE CARBOXYPEPTIDASE"/>
    <property type="match status" value="1"/>
</dbReference>
<dbReference type="Gene3D" id="3.40.50.1820">
    <property type="entry name" value="alpha/beta hydrolase"/>
    <property type="match status" value="4"/>
</dbReference>
<organism evidence="2 3">
    <name type="scientific">Brassica napus</name>
    <name type="common">Rape</name>
    <dbReference type="NCBI Taxonomy" id="3708"/>
    <lineage>
        <taxon>Eukaryota</taxon>
        <taxon>Viridiplantae</taxon>
        <taxon>Streptophyta</taxon>
        <taxon>Embryophyta</taxon>
        <taxon>Tracheophyta</taxon>
        <taxon>Spermatophyta</taxon>
        <taxon>Magnoliopsida</taxon>
        <taxon>eudicotyledons</taxon>
        <taxon>Gunneridae</taxon>
        <taxon>Pentapetalae</taxon>
        <taxon>rosids</taxon>
        <taxon>malvids</taxon>
        <taxon>Brassicales</taxon>
        <taxon>Brassicaceae</taxon>
        <taxon>Brassiceae</taxon>
        <taxon>Brassica</taxon>
    </lineage>
</organism>
<dbReference type="Proteomes" id="UP000824890">
    <property type="component" value="Unassembled WGS sequence"/>
</dbReference>